<organism evidence="4 5">
    <name type="scientific">Roseospirillum parvum</name>
    <dbReference type="NCBI Taxonomy" id="83401"/>
    <lineage>
        <taxon>Bacteria</taxon>
        <taxon>Pseudomonadati</taxon>
        <taxon>Pseudomonadota</taxon>
        <taxon>Alphaproteobacteria</taxon>
        <taxon>Rhodospirillales</taxon>
        <taxon>Rhodospirillaceae</taxon>
        <taxon>Roseospirillum</taxon>
    </lineage>
</organism>
<evidence type="ECO:0000259" key="3">
    <source>
        <dbReference type="Pfam" id="PF00294"/>
    </source>
</evidence>
<dbReference type="PANTHER" id="PTHR10584">
    <property type="entry name" value="SUGAR KINASE"/>
    <property type="match status" value="1"/>
</dbReference>
<keyword evidence="2 4" id="KW-0418">Kinase</keyword>
<protein>
    <submittedName>
        <fullName evidence="4">Sugar or nucleoside kinase, ribokinase family</fullName>
    </submittedName>
</protein>
<evidence type="ECO:0000256" key="2">
    <source>
        <dbReference type="ARBA" id="ARBA00022777"/>
    </source>
</evidence>
<dbReference type="InterPro" id="IPR011611">
    <property type="entry name" value="PfkB_dom"/>
</dbReference>
<dbReference type="Gene3D" id="3.40.1190.20">
    <property type="match status" value="1"/>
</dbReference>
<dbReference type="STRING" id="83401.SAMN05421742_10710"/>
<reference evidence="5" key="1">
    <citation type="submission" date="2016-10" db="EMBL/GenBank/DDBJ databases">
        <authorList>
            <person name="Varghese N."/>
            <person name="Submissions S."/>
        </authorList>
    </citation>
    <scope>NUCLEOTIDE SEQUENCE [LARGE SCALE GENOMIC DNA]</scope>
    <source>
        <strain evidence="5">930I</strain>
    </source>
</reference>
<keyword evidence="5" id="KW-1185">Reference proteome</keyword>
<dbReference type="SUPFAM" id="SSF53613">
    <property type="entry name" value="Ribokinase-like"/>
    <property type="match status" value="1"/>
</dbReference>
<dbReference type="AlphaFoldDB" id="A0A1G8CI97"/>
<name>A0A1G8CI97_9PROT</name>
<evidence type="ECO:0000313" key="4">
    <source>
        <dbReference type="EMBL" id="SDH45138.1"/>
    </source>
</evidence>
<dbReference type="OrthoDB" id="7869371at2"/>
<dbReference type="RefSeq" id="WP_143130983.1">
    <property type="nucleotide sequence ID" value="NZ_FNCV01000007.1"/>
</dbReference>
<dbReference type="Proteomes" id="UP000217076">
    <property type="component" value="Unassembled WGS sequence"/>
</dbReference>
<sequence length="298" mass="31315">MNTGARPDRPRLLCCGSLNLDVTAEPTEPGTAKRRKGRVAARPGGGAFNMAADLKAHETEPRLLAAVNDGPLARLFRDALTDAGIEAVLHQQPDLADSIFVGWFEDGDLVRSLGNNVGPAIRLPEAIIEAALDGIDGVILTLAFDDALCRDIAQRTLAANLPLFLAVNSEARARRLPRLAHAAPGAEAAFMNHDEAQALCDLLKVSSPQGAADTLKLPLVVTAGAQGLTLHQPETPPTPVAGQSLPVTGNTLGAGDLIVAATAYFRVVEGLPLNQAVAWAPTRMAELLKRTEAYLDIG</sequence>
<keyword evidence="1" id="KW-0808">Transferase</keyword>
<proteinExistence type="predicted"/>
<dbReference type="Pfam" id="PF00294">
    <property type="entry name" value="PfkB"/>
    <property type="match status" value="1"/>
</dbReference>
<dbReference type="EMBL" id="FNCV01000007">
    <property type="protein sequence ID" value="SDH45138.1"/>
    <property type="molecule type" value="Genomic_DNA"/>
</dbReference>
<accession>A0A1G8CI97</accession>
<dbReference type="PANTHER" id="PTHR10584:SF166">
    <property type="entry name" value="RIBOKINASE"/>
    <property type="match status" value="1"/>
</dbReference>
<feature type="domain" description="Carbohydrate kinase PfkB" evidence="3">
    <location>
        <begin position="11"/>
        <end position="288"/>
    </location>
</feature>
<evidence type="ECO:0000313" key="5">
    <source>
        <dbReference type="Proteomes" id="UP000217076"/>
    </source>
</evidence>
<dbReference type="InterPro" id="IPR029056">
    <property type="entry name" value="Ribokinase-like"/>
</dbReference>
<dbReference type="GO" id="GO:0016301">
    <property type="term" value="F:kinase activity"/>
    <property type="evidence" value="ECO:0007669"/>
    <property type="project" value="UniProtKB-KW"/>
</dbReference>
<evidence type="ECO:0000256" key="1">
    <source>
        <dbReference type="ARBA" id="ARBA00022679"/>
    </source>
</evidence>
<gene>
    <name evidence="4" type="ORF">SAMN05421742_10710</name>
</gene>